<dbReference type="GO" id="GO:0051607">
    <property type="term" value="P:defense response to virus"/>
    <property type="evidence" value="ECO:0007669"/>
    <property type="project" value="UniProtKB-KW"/>
</dbReference>
<reference evidence="5 6" key="2">
    <citation type="submission" date="2015-01" db="EMBL/GenBank/DDBJ databases">
        <title>Complete genome sequence of Pyrinomonas methylaliphatogenes type strain K22T.</title>
        <authorList>
            <person name="Lee K.C.Y."/>
            <person name="Power J.F."/>
            <person name="Dunfield P.F."/>
            <person name="Morgan X.C."/>
            <person name="Huttenhower C."/>
            <person name="Stott M.B."/>
        </authorList>
    </citation>
    <scope>NUCLEOTIDE SEQUENCE [LARGE SCALE GENOMIC DNA]</scope>
    <source>
        <strain evidence="5 6">K22</strain>
    </source>
</reference>
<dbReference type="STRING" id="454194.PYK22_01523"/>
<proteinExistence type="inferred from homology"/>
<dbReference type="InterPro" id="IPR005510">
    <property type="entry name" value="Csm4"/>
</dbReference>
<dbReference type="AlphaFoldDB" id="A0A0B6WZB6"/>
<dbReference type="EMBL" id="CBXV010000005">
    <property type="protein sequence ID" value="CDM65520.1"/>
    <property type="molecule type" value="Genomic_DNA"/>
</dbReference>
<dbReference type="Proteomes" id="UP000031518">
    <property type="component" value="Unassembled WGS sequence"/>
</dbReference>
<evidence type="ECO:0000256" key="1">
    <source>
        <dbReference type="ARBA" id="ARBA00005772"/>
    </source>
</evidence>
<evidence type="ECO:0000256" key="2">
    <source>
        <dbReference type="ARBA" id="ARBA00016109"/>
    </source>
</evidence>
<dbReference type="RefSeq" id="WP_157770745.1">
    <property type="nucleotide sequence ID" value="NZ_CBXV010000005.1"/>
</dbReference>
<keyword evidence="6" id="KW-1185">Reference proteome</keyword>
<sequence>MKLYRIRMRPLSAWRTEWQSDTVAGLLCLMVSRFDGADTLREEILRECEAGRPPFVLSDAFPLDYLPVPEIARFSLKGESKKLKRASLLTRESFLRSQRGEALTGEDLLSDEIVCRTPHLHNTLDRRSDTTGAAGSLFSVTDYFGTLPEEEFFLSIYARVRDDYLERLRGLFGRLAQNGFGADISTGKGQFEIISDLEDASWLDELCNSDPVEERKGVVVLSTFQPAESDPVDGVWESFVKFGKIAPDFGTDQVFKPPMLMFRPGACFKTNSTKGFLGGMVTVSRVRTTEIKQLCYGLAVPHVWREVV</sequence>
<name>A0A0B6WZB6_9BACT</name>
<organism evidence="5 6">
    <name type="scientific">Pyrinomonas methylaliphatogenes</name>
    <dbReference type="NCBI Taxonomy" id="454194"/>
    <lineage>
        <taxon>Bacteria</taxon>
        <taxon>Pseudomonadati</taxon>
        <taxon>Acidobacteriota</taxon>
        <taxon>Blastocatellia</taxon>
        <taxon>Blastocatellales</taxon>
        <taxon>Pyrinomonadaceae</taxon>
        <taxon>Pyrinomonas</taxon>
    </lineage>
</organism>
<evidence type="ECO:0000256" key="3">
    <source>
        <dbReference type="ARBA" id="ARBA00022884"/>
    </source>
</evidence>
<dbReference type="GO" id="GO:0003723">
    <property type="term" value="F:RNA binding"/>
    <property type="evidence" value="ECO:0007669"/>
    <property type="project" value="UniProtKB-KW"/>
</dbReference>
<protein>
    <recommendedName>
        <fullName evidence="2">CRISPR system Cms protein Csm4</fullName>
    </recommendedName>
</protein>
<evidence type="ECO:0000313" key="5">
    <source>
        <dbReference type="EMBL" id="CDM65520.1"/>
    </source>
</evidence>
<dbReference type="OrthoDB" id="9790529at2"/>
<evidence type="ECO:0000313" key="6">
    <source>
        <dbReference type="Proteomes" id="UP000031518"/>
    </source>
</evidence>
<accession>A0A0B6WZB6</accession>
<dbReference type="NCBIfam" id="TIGR01903">
    <property type="entry name" value="cas5_csm4"/>
    <property type="match status" value="1"/>
</dbReference>
<keyword evidence="3" id="KW-0694">RNA-binding</keyword>
<gene>
    <name evidence="5" type="ORF">PYK22_01523</name>
</gene>
<comment type="similarity">
    <text evidence="1">Belongs to the CRISPR-associated Csm4 family.</text>
</comment>
<reference evidence="5 6" key="1">
    <citation type="submission" date="2013-12" db="EMBL/GenBank/DDBJ databases">
        <authorList>
            <person name="Stott M."/>
        </authorList>
    </citation>
    <scope>NUCLEOTIDE SEQUENCE [LARGE SCALE GENOMIC DNA]</scope>
    <source>
        <strain evidence="5 6">K22</strain>
    </source>
</reference>
<keyword evidence="4" id="KW-0051">Antiviral defense</keyword>
<evidence type="ECO:0000256" key="4">
    <source>
        <dbReference type="ARBA" id="ARBA00023118"/>
    </source>
</evidence>